<comment type="subcellular location">
    <subcellularLocation>
        <location evidence="1">Membrane</location>
        <topology evidence="1">Single-pass membrane protein</topology>
    </subcellularLocation>
</comment>
<proteinExistence type="predicted"/>
<dbReference type="GO" id="GO:0005524">
    <property type="term" value="F:ATP binding"/>
    <property type="evidence" value="ECO:0007669"/>
    <property type="project" value="UniProtKB-UniRule"/>
</dbReference>
<evidence type="ECO:0000256" key="6">
    <source>
        <dbReference type="ARBA" id="ARBA00023136"/>
    </source>
</evidence>
<dbReference type="EMBL" id="JAUESC010000385">
    <property type="protein sequence ID" value="KAK0578105.1"/>
    <property type="molecule type" value="Genomic_DNA"/>
</dbReference>
<evidence type="ECO:0000313" key="11">
    <source>
        <dbReference type="EMBL" id="KAK0578105.1"/>
    </source>
</evidence>
<feature type="binding site" evidence="7">
    <location>
        <position position="676"/>
    </location>
    <ligand>
        <name>ATP</name>
        <dbReference type="ChEBI" id="CHEBI:30616"/>
    </ligand>
</feature>
<dbReference type="PROSITE" id="PS51450">
    <property type="entry name" value="LRR"/>
    <property type="match status" value="1"/>
</dbReference>
<dbReference type="PROSITE" id="PS50011">
    <property type="entry name" value="PROTEIN_KINASE_DOM"/>
    <property type="match status" value="1"/>
</dbReference>
<reference evidence="11" key="1">
    <citation type="journal article" date="2022" name="Plant J.">
        <title>Strategies of tolerance reflected in two North American maple genomes.</title>
        <authorList>
            <person name="McEvoy S.L."/>
            <person name="Sezen U.U."/>
            <person name="Trouern-Trend A."/>
            <person name="McMahon S.M."/>
            <person name="Schaberg P.G."/>
            <person name="Yang J."/>
            <person name="Wegrzyn J.L."/>
            <person name="Swenson N.G."/>
        </authorList>
    </citation>
    <scope>NUCLEOTIDE SEQUENCE</scope>
    <source>
        <strain evidence="11">NS2018</strain>
    </source>
</reference>
<feature type="transmembrane region" description="Helical" evidence="9">
    <location>
        <begin position="588"/>
        <end position="611"/>
    </location>
</feature>
<feature type="region of interest" description="Disordered" evidence="8">
    <location>
        <begin position="167"/>
        <end position="250"/>
    </location>
</feature>
<dbReference type="Proteomes" id="UP001168877">
    <property type="component" value="Unassembled WGS sequence"/>
</dbReference>
<dbReference type="InterPro" id="IPR001611">
    <property type="entry name" value="Leu-rich_rpt"/>
</dbReference>
<feature type="compositionally biased region" description="Low complexity" evidence="8">
    <location>
        <begin position="207"/>
        <end position="217"/>
    </location>
</feature>
<evidence type="ECO:0000256" key="8">
    <source>
        <dbReference type="SAM" id="MobiDB-lite"/>
    </source>
</evidence>
<keyword evidence="6 9" id="KW-0472">Membrane</keyword>
<organism evidence="11 12">
    <name type="scientific">Acer saccharum</name>
    <name type="common">Sugar maple</name>
    <dbReference type="NCBI Taxonomy" id="4024"/>
    <lineage>
        <taxon>Eukaryota</taxon>
        <taxon>Viridiplantae</taxon>
        <taxon>Streptophyta</taxon>
        <taxon>Embryophyta</taxon>
        <taxon>Tracheophyta</taxon>
        <taxon>Spermatophyta</taxon>
        <taxon>Magnoliopsida</taxon>
        <taxon>eudicotyledons</taxon>
        <taxon>Gunneridae</taxon>
        <taxon>Pentapetalae</taxon>
        <taxon>rosids</taxon>
        <taxon>malvids</taxon>
        <taxon>Sapindales</taxon>
        <taxon>Sapindaceae</taxon>
        <taxon>Hippocastanoideae</taxon>
        <taxon>Acereae</taxon>
        <taxon>Acer</taxon>
    </lineage>
</organism>
<keyword evidence="3 9" id="KW-0812">Transmembrane</keyword>
<keyword evidence="2" id="KW-0433">Leucine-rich repeat</keyword>
<dbReference type="GO" id="GO:0004672">
    <property type="term" value="F:protein kinase activity"/>
    <property type="evidence" value="ECO:0007669"/>
    <property type="project" value="InterPro"/>
</dbReference>
<keyword evidence="7" id="KW-0067">ATP-binding</keyword>
<dbReference type="AlphaFoldDB" id="A0AA39RQM6"/>
<dbReference type="PANTHER" id="PTHR27008:SF585">
    <property type="entry name" value="PROTEIN KINASE DOMAIN-CONTAINING PROTEIN"/>
    <property type="match status" value="1"/>
</dbReference>
<dbReference type="InterPro" id="IPR017441">
    <property type="entry name" value="Protein_kinase_ATP_BS"/>
</dbReference>
<evidence type="ECO:0000256" key="1">
    <source>
        <dbReference type="ARBA" id="ARBA00004167"/>
    </source>
</evidence>
<dbReference type="InterPro" id="IPR000719">
    <property type="entry name" value="Prot_kinase_dom"/>
</dbReference>
<gene>
    <name evidence="11" type="ORF">LWI29_005179</name>
</gene>
<dbReference type="Gene3D" id="3.80.10.10">
    <property type="entry name" value="Ribonuclease Inhibitor"/>
    <property type="match status" value="2"/>
</dbReference>
<dbReference type="GO" id="GO:0016020">
    <property type="term" value="C:membrane"/>
    <property type="evidence" value="ECO:0007669"/>
    <property type="project" value="UniProtKB-SubCell"/>
</dbReference>
<dbReference type="InterPro" id="IPR011009">
    <property type="entry name" value="Kinase-like_dom_sf"/>
</dbReference>
<comment type="caution">
    <text evidence="11">The sequence shown here is derived from an EMBL/GenBank/DDBJ whole genome shotgun (WGS) entry which is preliminary data.</text>
</comment>
<keyword evidence="12" id="KW-1185">Reference proteome</keyword>
<name>A0AA39RQM6_ACESA</name>
<dbReference type="InterPro" id="IPR051809">
    <property type="entry name" value="Plant_receptor-like_S/T_kinase"/>
</dbReference>
<dbReference type="PROSITE" id="PS00107">
    <property type="entry name" value="PROTEIN_KINASE_ATP"/>
    <property type="match status" value="1"/>
</dbReference>
<dbReference type="Pfam" id="PF00560">
    <property type="entry name" value="LRR_1"/>
    <property type="match status" value="3"/>
</dbReference>
<dbReference type="InterPro" id="IPR054722">
    <property type="entry name" value="PolX-like_BBD"/>
</dbReference>
<evidence type="ECO:0000313" key="12">
    <source>
        <dbReference type="Proteomes" id="UP001168877"/>
    </source>
</evidence>
<dbReference type="SMART" id="SM00369">
    <property type="entry name" value="LRR_TYP"/>
    <property type="match status" value="5"/>
</dbReference>
<evidence type="ECO:0000256" key="4">
    <source>
        <dbReference type="ARBA" id="ARBA00022737"/>
    </source>
</evidence>
<dbReference type="FunFam" id="3.80.10.10:FF:000095">
    <property type="entry name" value="LRR receptor-like serine/threonine-protein kinase GSO1"/>
    <property type="match status" value="1"/>
</dbReference>
<protein>
    <recommendedName>
        <fullName evidence="10">Protein kinase domain-containing protein</fullName>
    </recommendedName>
</protein>
<evidence type="ECO:0000256" key="2">
    <source>
        <dbReference type="ARBA" id="ARBA00022614"/>
    </source>
</evidence>
<keyword evidence="5 9" id="KW-1133">Transmembrane helix</keyword>
<dbReference type="SUPFAM" id="SSF56112">
    <property type="entry name" value="Protein kinase-like (PK-like)"/>
    <property type="match status" value="1"/>
</dbReference>
<evidence type="ECO:0000256" key="7">
    <source>
        <dbReference type="PROSITE-ProRule" id="PRU10141"/>
    </source>
</evidence>
<keyword evidence="4" id="KW-0677">Repeat</keyword>
<accession>A0AA39RQM6</accession>
<evidence type="ECO:0000256" key="5">
    <source>
        <dbReference type="ARBA" id="ARBA00022989"/>
    </source>
</evidence>
<feature type="domain" description="Protein kinase" evidence="10">
    <location>
        <begin position="648"/>
        <end position="754"/>
    </location>
</feature>
<dbReference type="SUPFAM" id="SSF52058">
    <property type="entry name" value="L domain-like"/>
    <property type="match status" value="2"/>
</dbReference>
<dbReference type="PANTHER" id="PTHR27008">
    <property type="entry name" value="OS04G0122200 PROTEIN"/>
    <property type="match status" value="1"/>
</dbReference>
<dbReference type="Gene3D" id="3.30.200.20">
    <property type="entry name" value="Phosphorylase Kinase, domain 1"/>
    <property type="match status" value="1"/>
</dbReference>
<dbReference type="InterPro" id="IPR003591">
    <property type="entry name" value="Leu-rich_rpt_typical-subtyp"/>
</dbReference>
<evidence type="ECO:0000256" key="9">
    <source>
        <dbReference type="SAM" id="Phobius"/>
    </source>
</evidence>
<dbReference type="Pfam" id="PF23598">
    <property type="entry name" value="LRR_14"/>
    <property type="match status" value="1"/>
</dbReference>
<keyword evidence="7" id="KW-0547">Nucleotide-binding</keyword>
<dbReference type="InterPro" id="IPR032675">
    <property type="entry name" value="LRR_dom_sf"/>
</dbReference>
<dbReference type="SMART" id="SM00365">
    <property type="entry name" value="LRR_SD22"/>
    <property type="match status" value="3"/>
</dbReference>
<evidence type="ECO:0000259" key="10">
    <source>
        <dbReference type="PROSITE" id="PS50011"/>
    </source>
</evidence>
<reference evidence="11" key="2">
    <citation type="submission" date="2023-06" db="EMBL/GenBank/DDBJ databases">
        <authorList>
            <person name="Swenson N.G."/>
            <person name="Wegrzyn J.L."/>
            <person name="Mcevoy S.L."/>
        </authorList>
    </citation>
    <scope>NUCLEOTIDE SEQUENCE</scope>
    <source>
        <strain evidence="11">NS2018</strain>
        <tissue evidence="11">Leaf</tissue>
    </source>
</reference>
<dbReference type="InterPro" id="IPR055414">
    <property type="entry name" value="LRR_R13L4/SHOC2-like"/>
</dbReference>
<evidence type="ECO:0000256" key="3">
    <source>
        <dbReference type="ARBA" id="ARBA00022692"/>
    </source>
</evidence>
<feature type="compositionally biased region" description="Low complexity" evidence="8">
    <location>
        <begin position="188"/>
        <end position="199"/>
    </location>
</feature>
<dbReference type="Pfam" id="PF22936">
    <property type="entry name" value="Pol_BBD"/>
    <property type="match status" value="1"/>
</dbReference>
<sequence>MHVAQYPSPPDLTWYPDTGATHHMTSTAPSDSVPFTGNTSILLGNGASLPITNTGNIPVSLGSQIFSLNNVFHVPSLNKNLLSVARFTKDNSVSFTFTPSGYIISDLTSGAPLFQGPCKDGLYPFLQPQPSALAATVSHDPAPLATLELHHLNSPSHVELTVLQPSARPTPAHVPPPTSVSGPAPQQALPAVSDSSSAAPPAPLTLPGPDFAAAAPPDLEPSSVAPPTLPVELPSSTAPLPSSPPLHGHHMITRLRDGVRQPKVRTYGTVRYPISEAHASVLSQSLEPTSLEDLYLSDIPLNDVLPILIGNFNSLEILFLDYCNVKGSIPSEIGNLSNLTQLNLAFNEFSGSIPDAIGKLKNLQGLYLSDNELQGSIPTALCGIESLNEFMSDNNKLNGSLPECLDNLISLRYFSSSFNRLTSKIPSTMWSLKDILYIDLSSNFINRSLPIEIGNLKVVTVLNLPRNQLSGDLPISFRDLKNLQNLSLEDNRLQGAIPDSFGDLTSLELLDLSNNNLSVEIPNSLEDLSFLKNLNLSFNNLEGEIPGGGPFANFSAQSFIGNKALCGDPQLQVPPCKTNSHRKKPARLLIYILLGAAASTLLFLVIVFVLIRCRRRKQRVQSDDAEMSHPESWRRITYSELFQATDGFSESKLLGKGSFGSVYKGTLQDGGLVAVKVFLLVEWQLLRSLVVHLCTIPAEIGNLTMLNELYLGFNNFKGGIPQQIGDLVSLKLISKHPNRVYSFRDWELDRVEEA</sequence>